<keyword evidence="4" id="KW-1185">Reference proteome</keyword>
<evidence type="ECO:0000313" key="4">
    <source>
        <dbReference type="Proteomes" id="UP000564677"/>
    </source>
</evidence>
<comment type="similarity">
    <text evidence="1">Belongs to the UPF0213 family.</text>
</comment>
<dbReference type="PANTHER" id="PTHR34477:SF5">
    <property type="entry name" value="BSL5627 PROTEIN"/>
    <property type="match status" value="1"/>
</dbReference>
<protein>
    <submittedName>
        <fullName evidence="3">Putative endonuclease</fullName>
    </submittedName>
</protein>
<dbReference type="SUPFAM" id="SSF82771">
    <property type="entry name" value="GIY-YIG endonuclease"/>
    <property type="match status" value="1"/>
</dbReference>
<dbReference type="Pfam" id="PF01541">
    <property type="entry name" value="GIY-YIG"/>
    <property type="match status" value="1"/>
</dbReference>
<organism evidence="3 4">
    <name type="scientific">Sphingomonas leidyi</name>
    <dbReference type="NCBI Taxonomy" id="68569"/>
    <lineage>
        <taxon>Bacteria</taxon>
        <taxon>Pseudomonadati</taxon>
        <taxon>Pseudomonadota</taxon>
        <taxon>Alphaproteobacteria</taxon>
        <taxon>Sphingomonadales</taxon>
        <taxon>Sphingomonadaceae</taxon>
        <taxon>Sphingomonas</taxon>
    </lineage>
</organism>
<dbReference type="InterPro" id="IPR050190">
    <property type="entry name" value="UPF0213_domain"/>
</dbReference>
<comment type="caution">
    <text evidence="3">The sequence shown here is derived from an EMBL/GenBank/DDBJ whole genome shotgun (WGS) entry which is preliminary data.</text>
</comment>
<evidence type="ECO:0000313" key="3">
    <source>
        <dbReference type="EMBL" id="NIJ66182.1"/>
    </source>
</evidence>
<reference evidence="3 4" key="1">
    <citation type="submission" date="2020-03" db="EMBL/GenBank/DDBJ databases">
        <title>Genomic Encyclopedia of Type Strains, Phase IV (KMG-IV): sequencing the most valuable type-strain genomes for metagenomic binning, comparative biology and taxonomic classification.</title>
        <authorList>
            <person name="Goeker M."/>
        </authorList>
    </citation>
    <scope>NUCLEOTIDE SEQUENCE [LARGE SCALE GENOMIC DNA]</scope>
    <source>
        <strain evidence="3 4">DSM 4733</strain>
    </source>
</reference>
<dbReference type="InterPro" id="IPR035901">
    <property type="entry name" value="GIY-YIG_endonuc_sf"/>
</dbReference>
<dbReference type="Gene3D" id="3.40.1440.10">
    <property type="entry name" value="GIY-YIG endonuclease"/>
    <property type="match status" value="1"/>
</dbReference>
<dbReference type="GO" id="GO:0004519">
    <property type="term" value="F:endonuclease activity"/>
    <property type="evidence" value="ECO:0007669"/>
    <property type="project" value="UniProtKB-KW"/>
</dbReference>
<dbReference type="Proteomes" id="UP000564677">
    <property type="component" value="Unassembled WGS sequence"/>
</dbReference>
<dbReference type="AlphaFoldDB" id="A0A7X5V2T1"/>
<keyword evidence="3" id="KW-0255">Endonuclease</keyword>
<evidence type="ECO:0000259" key="2">
    <source>
        <dbReference type="PROSITE" id="PS50164"/>
    </source>
</evidence>
<accession>A0A7X5V2T1</accession>
<sequence length="105" mass="12498">MDRIPAVYIVASKRIGTLYTGVTSDLPGRIYQHRTGMLEGFTKRHGCKRLVWFEVHEEMEPAIIREKQIKKWNRDWKIRLVEENNPTWRDLAEDWGFDPLEDVDV</sequence>
<dbReference type="InterPro" id="IPR000305">
    <property type="entry name" value="GIY-YIG_endonuc"/>
</dbReference>
<dbReference type="PROSITE" id="PS50164">
    <property type="entry name" value="GIY_YIG"/>
    <property type="match status" value="1"/>
</dbReference>
<feature type="domain" description="GIY-YIG" evidence="2">
    <location>
        <begin position="3"/>
        <end position="79"/>
    </location>
</feature>
<evidence type="ECO:0000256" key="1">
    <source>
        <dbReference type="ARBA" id="ARBA00007435"/>
    </source>
</evidence>
<dbReference type="EMBL" id="JAASQV010000003">
    <property type="protein sequence ID" value="NIJ66182.1"/>
    <property type="molecule type" value="Genomic_DNA"/>
</dbReference>
<keyword evidence="3" id="KW-0540">Nuclease</keyword>
<gene>
    <name evidence="3" type="ORF">FHR20_003155</name>
</gene>
<proteinExistence type="inferred from homology"/>
<keyword evidence="3" id="KW-0378">Hydrolase</keyword>
<dbReference type="CDD" id="cd10448">
    <property type="entry name" value="GIY-YIG_unchar_3"/>
    <property type="match status" value="1"/>
</dbReference>
<name>A0A7X5V2T1_9SPHN</name>
<dbReference type="RefSeq" id="WP_167300559.1">
    <property type="nucleotide sequence ID" value="NZ_JAASQV010000003.1"/>
</dbReference>
<dbReference type="PANTHER" id="PTHR34477">
    <property type="entry name" value="UPF0213 PROTEIN YHBQ"/>
    <property type="match status" value="1"/>
</dbReference>